<protein>
    <submittedName>
        <fullName evidence="6">Monooxygenase CTB7</fullName>
    </submittedName>
</protein>
<evidence type="ECO:0000256" key="4">
    <source>
        <dbReference type="SAM" id="Phobius"/>
    </source>
</evidence>
<dbReference type="SUPFAM" id="SSF51905">
    <property type="entry name" value="FAD/NAD(P)-binding domain"/>
    <property type="match status" value="1"/>
</dbReference>
<gene>
    <name evidence="6" type="ORF">D0Z07_6532</name>
</gene>
<keyword evidence="4" id="KW-0812">Transmembrane</keyword>
<name>A0A9P6VH83_9HELO</name>
<accession>A0A9P6VH83</accession>
<dbReference type="PANTHER" id="PTHR46865">
    <property type="entry name" value="OXIDOREDUCTASE-RELATED"/>
    <property type="match status" value="1"/>
</dbReference>
<dbReference type="InterPro" id="IPR036188">
    <property type="entry name" value="FAD/NAD-bd_sf"/>
</dbReference>
<keyword evidence="4" id="KW-0472">Membrane</keyword>
<dbReference type="Proteomes" id="UP000785200">
    <property type="component" value="Unassembled WGS sequence"/>
</dbReference>
<dbReference type="Gene3D" id="3.50.50.60">
    <property type="entry name" value="FAD/NAD(P)-binding domain"/>
    <property type="match status" value="1"/>
</dbReference>
<feature type="domain" description="FAD-binding" evidence="5">
    <location>
        <begin position="41"/>
        <end position="384"/>
    </location>
</feature>
<dbReference type="InterPro" id="IPR002938">
    <property type="entry name" value="FAD-bd"/>
</dbReference>
<reference evidence="6" key="1">
    <citation type="submission" date="2019-07" db="EMBL/GenBank/DDBJ databases">
        <title>Hyphodiscus hymeniophilus genome sequencing and assembly.</title>
        <authorList>
            <person name="Kramer G."/>
            <person name="Nodwell J."/>
        </authorList>
    </citation>
    <scope>NUCLEOTIDE SEQUENCE</scope>
    <source>
        <strain evidence="6">ATCC 34498</strain>
    </source>
</reference>
<keyword evidence="2" id="KW-0274">FAD</keyword>
<feature type="transmembrane region" description="Helical" evidence="4">
    <location>
        <begin position="41"/>
        <end position="59"/>
    </location>
</feature>
<organism evidence="6 7">
    <name type="scientific">Hyphodiscus hymeniophilus</name>
    <dbReference type="NCBI Taxonomy" id="353542"/>
    <lineage>
        <taxon>Eukaryota</taxon>
        <taxon>Fungi</taxon>
        <taxon>Dikarya</taxon>
        <taxon>Ascomycota</taxon>
        <taxon>Pezizomycotina</taxon>
        <taxon>Leotiomycetes</taxon>
        <taxon>Helotiales</taxon>
        <taxon>Hyphodiscaceae</taxon>
        <taxon>Hyphodiscus</taxon>
    </lineage>
</organism>
<dbReference type="InterPro" id="IPR051704">
    <property type="entry name" value="FAD_aromatic-hydroxylase"/>
</dbReference>
<dbReference type="EMBL" id="VNKQ01000012">
    <property type="protein sequence ID" value="KAG0647703.1"/>
    <property type="molecule type" value="Genomic_DNA"/>
</dbReference>
<evidence type="ECO:0000313" key="6">
    <source>
        <dbReference type="EMBL" id="KAG0647703.1"/>
    </source>
</evidence>
<keyword evidence="1" id="KW-0285">Flavoprotein</keyword>
<evidence type="ECO:0000259" key="5">
    <source>
        <dbReference type="Pfam" id="PF01494"/>
    </source>
</evidence>
<dbReference type="Gene3D" id="3.30.9.10">
    <property type="entry name" value="D-Amino Acid Oxidase, subunit A, domain 2"/>
    <property type="match status" value="1"/>
</dbReference>
<evidence type="ECO:0000313" key="7">
    <source>
        <dbReference type="Proteomes" id="UP000785200"/>
    </source>
</evidence>
<dbReference type="GO" id="GO:0071949">
    <property type="term" value="F:FAD binding"/>
    <property type="evidence" value="ECO:0007669"/>
    <property type="project" value="InterPro"/>
</dbReference>
<keyword evidence="4" id="KW-1133">Transmembrane helix</keyword>
<dbReference type="PANTHER" id="PTHR46865:SF2">
    <property type="entry name" value="MONOOXYGENASE"/>
    <property type="match status" value="1"/>
</dbReference>
<dbReference type="OrthoDB" id="655030at2759"/>
<dbReference type="PRINTS" id="PR00420">
    <property type="entry name" value="RNGMNOXGNASE"/>
</dbReference>
<keyword evidence="3" id="KW-0560">Oxidoreductase</keyword>
<dbReference type="AlphaFoldDB" id="A0A9P6VH83"/>
<dbReference type="GO" id="GO:0004497">
    <property type="term" value="F:monooxygenase activity"/>
    <property type="evidence" value="ECO:0007669"/>
    <property type="project" value="UniProtKB-KW"/>
</dbReference>
<proteinExistence type="predicted"/>
<evidence type="ECO:0000256" key="1">
    <source>
        <dbReference type="ARBA" id="ARBA00022630"/>
    </source>
</evidence>
<keyword evidence="7" id="KW-1185">Reference proteome</keyword>
<evidence type="ECO:0000256" key="3">
    <source>
        <dbReference type="ARBA" id="ARBA00023002"/>
    </source>
</evidence>
<keyword evidence="6" id="KW-0503">Monooxygenase</keyword>
<sequence>MAIRAVTTKPSFTNALLHIHRPQLQAYCSSRRRRSMSTPKIKVLISGAGIAGPCLAYWLSRARPNFSITIIERSATPRVTGQSIDIHGPAIEVVKRMKLDEAIRSCHTTETGTRIFNSSGKPCAQFDAGDTFTAQYEILRADLSQIFLEATEGLDNVQYKYGDSIKSLDQREKIVHVTFTGGSEETFDLVVAADGGTSRTRPMILDGEILKDSYKSLGQYIAFFSIPSRPDDPKLWQIYNAPKGLSVMTRPHRTPSTIGAYLCITKPARGQRDPVVDDAMTKGTEAQKRILHEYFDNAGLEAKRVLDGMDKSEDFYMSLAAQVKLRKWTNGRAVVLGDAAWATFGVGTTLAIEGAYMLAGELSKIQSGDDIPCALERYEEVFRPLYMKQEELPPGFPQLAFPQTAWALTLLRSAMWFVSKTKIHKLLPSDPGLKWTLPDYDWVEI</sequence>
<evidence type="ECO:0000256" key="2">
    <source>
        <dbReference type="ARBA" id="ARBA00022827"/>
    </source>
</evidence>
<comment type="caution">
    <text evidence="6">The sequence shown here is derived from an EMBL/GenBank/DDBJ whole genome shotgun (WGS) entry which is preliminary data.</text>
</comment>
<dbReference type="Pfam" id="PF01494">
    <property type="entry name" value="FAD_binding_3"/>
    <property type="match status" value="1"/>
</dbReference>